<sequence length="51" mass="5562">MLTGTTCAAAVIDISSNNEEHFCNEGVTEQTLRYETLITSSTEQTLSAHRS</sequence>
<protein>
    <submittedName>
        <fullName evidence="1">Uncharacterized protein</fullName>
    </submittedName>
</protein>
<name>A0A0B7AD06_9EUPU</name>
<gene>
    <name evidence="1" type="primary">ORF110564</name>
</gene>
<proteinExistence type="predicted"/>
<reference evidence="1" key="1">
    <citation type="submission" date="2014-12" db="EMBL/GenBank/DDBJ databases">
        <title>Insight into the proteome of Arion vulgaris.</title>
        <authorList>
            <person name="Aradska J."/>
            <person name="Bulat T."/>
            <person name="Smidak R."/>
            <person name="Sarate P."/>
            <person name="Gangsoo J."/>
            <person name="Sialana F."/>
            <person name="Bilban M."/>
            <person name="Lubec G."/>
        </authorList>
    </citation>
    <scope>NUCLEOTIDE SEQUENCE</scope>
    <source>
        <tissue evidence="1">Skin</tissue>
    </source>
</reference>
<organism evidence="1">
    <name type="scientific">Arion vulgaris</name>
    <dbReference type="NCBI Taxonomy" id="1028688"/>
    <lineage>
        <taxon>Eukaryota</taxon>
        <taxon>Metazoa</taxon>
        <taxon>Spiralia</taxon>
        <taxon>Lophotrochozoa</taxon>
        <taxon>Mollusca</taxon>
        <taxon>Gastropoda</taxon>
        <taxon>Heterobranchia</taxon>
        <taxon>Euthyneura</taxon>
        <taxon>Panpulmonata</taxon>
        <taxon>Eupulmonata</taxon>
        <taxon>Stylommatophora</taxon>
        <taxon>Helicina</taxon>
        <taxon>Arionoidea</taxon>
        <taxon>Arionidae</taxon>
        <taxon>Arion</taxon>
    </lineage>
</organism>
<accession>A0A0B7AD06</accession>
<dbReference type="EMBL" id="HACG01031652">
    <property type="protein sequence ID" value="CEK78517.1"/>
    <property type="molecule type" value="Transcribed_RNA"/>
</dbReference>
<dbReference type="AlphaFoldDB" id="A0A0B7AD06"/>
<evidence type="ECO:0000313" key="1">
    <source>
        <dbReference type="EMBL" id="CEK78517.1"/>
    </source>
</evidence>